<name>A0A5N8X8N0_9ACTN</name>
<keyword evidence="4" id="KW-0732">Signal</keyword>
<dbReference type="OrthoDB" id="5526311at2"/>
<reference evidence="8 9" key="1">
    <citation type="submission" date="2019-07" db="EMBL/GenBank/DDBJ databases">
        <title>New species of Amycolatopsis and Streptomyces.</title>
        <authorList>
            <person name="Duangmal K."/>
            <person name="Teo W.F.A."/>
            <person name="Lipun K."/>
        </authorList>
    </citation>
    <scope>NUCLEOTIDE SEQUENCE [LARGE SCALE GENOMIC DNA]</scope>
    <source>
        <strain evidence="8 9">NBRC 106415</strain>
    </source>
</reference>
<dbReference type="GO" id="GO:0004560">
    <property type="term" value="F:alpha-L-fucosidase activity"/>
    <property type="evidence" value="ECO:0007669"/>
    <property type="project" value="InterPro"/>
</dbReference>
<sequence length="460" mass="51853">MTTNAPNTDPNSCPNAFPNTDPRARRLAEFRDQRFGLFVHWGVYAAAARHEWVRQREGLTLSQYQSYVDHFDPDLYDPEAWAEAARYAGMRYTVLTSKHHDGFCLWDSALTDYSVAATPYGKDLVGPFVSAFRAAGLGVGFYHSLLDWQHPKFPLDRIHPEWDDETGDPGDRDMRAYADYLHGQVEELLTRYGPVDTLWFDFSYEGRIRQGKPVTGGKGPDHWRAHELMALIRRLQPGCLVNNRLGIPGDFTTPEEYQPLVPPGEVWEACQTLNGSWGYDRDNLNWKTPEQLIALLVDTVSKDGNLLLNVGPNARGEFEPRALAVLRGIGDWMRLHSRSIHGAGPSSYTAPTGCRYTRRGDRLYVHLLEWPYKHLHLPGLDGRVRYAQFLHDASEVRPVNTDPSWDNGNVTPKGIPDGAYTLDLPVRRPDVVLPVIELFLGAEETEDADGTDGTDARGRA</sequence>
<dbReference type="PANTHER" id="PTHR10030">
    <property type="entry name" value="ALPHA-L-FUCOSIDASE"/>
    <property type="match status" value="1"/>
</dbReference>
<dbReference type="Proteomes" id="UP000400924">
    <property type="component" value="Unassembled WGS sequence"/>
</dbReference>
<dbReference type="SUPFAM" id="SSF51445">
    <property type="entry name" value="(Trans)glycosidases"/>
    <property type="match status" value="1"/>
</dbReference>
<dbReference type="PRINTS" id="PR00741">
    <property type="entry name" value="GLHYDRLASE29"/>
</dbReference>
<dbReference type="PANTHER" id="PTHR10030:SF37">
    <property type="entry name" value="ALPHA-L-FUCOSIDASE-RELATED"/>
    <property type="match status" value="1"/>
</dbReference>
<evidence type="ECO:0000256" key="4">
    <source>
        <dbReference type="ARBA" id="ARBA00022729"/>
    </source>
</evidence>
<accession>A0A5N8X8N0</accession>
<dbReference type="EMBL" id="VJZC01000002">
    <property type="protein sequence ID" value="MPY55779.1"/>
    <property type="molecule type" value="Genomic_DNA"/>
</dbReference>
<dbReference type="InterPro" id="IPR057739">
    <property type="entry name" value="Glyco_hydro_29_N"/>
</dbReference>
<dbReference type="AlphaFoldDB" id="A0A5N8X8N0"/>
<evidence type="ECO:0000259" key="7">
    <source>
        <dbReference type="Pfam" id="PF01120"/>
    </source>
</evidence>
<dbReference type="GO" id="GO:0006004">
    <property type="term" value="P:fucose metabolic process"/>
    <property type="evidence" value="ECO:0007669"/>
    <property type="project" value="InterPro"/>
</dbReference>
<evidence type="ECO:0000313" key="8">
    <source>
        <dbReference type="EMBL" id="MPY55779.1"/>
    </source>
</evidence>
<dbReference type="GO" id="GO:0016139">
    <property type="term" value="P:glycoside catabolic process"/>
    <property type="evidence" value="ECO:0007669"/>
    <property type="project" value="TreeGrafter"/>
</dbReference>
<evidence type="ECO:0000313" key="9">
    <source>
        <dbReference type="Proteomes" id="UP000400924"/>
    </source>
</evidence>
<protein>
    <recommendedName>
        <fullName evidence="3">alpha-L-fucosidase</fullName>
        <ecNumber evidence="3">3.2.1.51</ecNumber>
    </recommendedName>
</protein>
<evidence type="ECO:0000256" key="6">
    <source>
        <dbReference type="ARBA" id="ARBA00023295"/>
    </source>
</evidence>
<keyword evidence="5" id="KW-0378">Hydrolase</keyword>
<organism evidence="8 9">
    <name type="scientific">Streptomyces spongiae</name>
    <dbReference type="NCBI Taxonomy" id="565072"/>
    <lineage>
        <taxon>Bacteria</taxon>
        <taxon>Bacillati</taxon>
        <taxon>Actinomycetota</taxon>
        <taxon>Actinomycetes</taxon>
        <taxon>Kitasatosporales</taxon>
        <taxon>Streptomycetaceae</taxon>
        <taxon>Streptomyces</taxon>
    </lineage>
</organism>
<comment type="caution">
    <text evidence="8">The sequence shown here is derived from an EMBL/GenBank/DDBJ whole genome shotgun (WGS) entry which is preliminary data.</text>
</comment>
<proteinExistence type="inferred from homology"/>
<dbReference type="Pfam" id="PF01120">
    <property type="entry name" value="Alpha_L_fucos"/>
    <property type="match status" value="1"/>
</dbReference>
<evidence type="ECO:0000256" key="2">
    <source>
        <dbReference type="ARBA" id="ARBA00007951"/>
    </source>
</evidence>
<keyword evidence="6" id="KW-0326">Glycosidase</keyword>
<dbReference type="Gene3D" id="3.20.20.80">
    <property type="entry name" value="Glycosidases"/>
    <property type="match status" value="1"/>
</dbReference>
<keyword evidence="9" id="KW-1185">Reference proteome</keyword>
<dbReference type="SMART" id="SM00812">
    <property type="entry name" value="Alpha_L_fucos"/>
    <property type="match status" value="1"/>
</dbReference>
<feature type="domain" description="Glycoside hydrolase family 29 N-terminal" evidence="7">
    <location>
        <begin position="28"/>
        <end position="336"/>
    </location>
</feature>
<dbReference type="RefSeq" id="WP_152769255.1">
    <property type="nucleotide sequence ID" value="NZ_VJZC01000002.1"/>
</dbReference>
<comment type="function">
    <text evidence="1">Alpha-L-fucosidase is responsible for hydrolyzing the alpha-1,6-linked fucose joined to the reducing-end N-acetylglucosamine of the carbohydrate moieties of glycoproteins.</text>
</comment>
<dbReference type="InterPro" id="IPR016286">
    <property type="entry name" value="FUC_metazoa-typ"/>
</dbReference>
<evidence type="ECO:0000256" key="1">
    <source>
        <dbReference type="ARBA" id="ARBA00004071"/>
    </source>
</evidence>
<comment type="similarity">
    <text evidence="2">Belongs to the glycosyl hydrolase 29 family.</text>
</comment>
<evidence type="ECO:0000256" key="5">
    <source>
        <dbReference type="ARBA" id="ARBA00022801"/>
    </source>
</evidence>
<evidence type="ECO:0000256" key="3">
    <source>
        <dbReference type="ARBA" id="ARBA00012662"/>
    </source>
</evidence>
<gene>
    <name evidence="8" type="ORF">FNH08_00810</name>
</gene>
<dbReference type="GO" id="GO:0005764">
    <property type="term" value="C:lysosome"/>
    <property type="evidence" value="ECO:0007669"/>
    <property type="project" value="TreeGrafter"/>
</dbReference>
<dbReference type="InterPro" id="IPR000933">
    <property type="entry name" value="Glyco_hydro_29"/>
</dbReference>
<dbReference type="EC" id="3.2.1.51" evidence="3"/>
<dbReference type="InterPro" id="IPR017853">
    <property type="entry name" value="GH"/>
</dbReference>